<keyword evidence="4" id="KW-1185">Reference proteome</keyword>
<organism evidence="3 4">
    <name type="scientific">Thalassoglobus neptunius</name>
    <dbReference type="NCBI Taxonomy" id="1938619"/>
    <lineage>
        <taxon>Bacteria</taxon>
        <taxon>Pseudomonadati</taxon>
        <taxon>Planctomycetota</taxon>
        <taxon>Planctomycetia</taxon>
        <taxon>Planctomycetales</taxon>
        <taxon>Planctomycetaceae</taxon>
        <taxon>Thalassoglobus</taxon>
    </lineage>
</organism>
<dbReference type="Pfam" id="PF17820">
    <property type="entry name" value="PDZ_6"/>
    <property type="match status" value="1"/>
</dbReference>
<evidence type="ECO:0000313" key="4">
    <source>
        <dbReference type="Proteomes" id="UP000317243"/>
    </source>
</evidence>
<dbReference type="Proteomes" id="UP000317243">
    <property type="component" value="Unassembled WGS sequence"/>
</dbReference>
<proteinExistence type="predicted"/>
<dbReference type="SUPFAM" id="SSF50156">
    <property type="entry name" value="PDZ domain-like"/>
    <property type="match status" value="1"/>
</dbReference>
<dbReference type="EMBL" id="SIHI01000039">
    <property type="protein sequence ID" value="TWT42632.1"/>
    <property type="molecule type" value="Genomic_DNA"/>
</dbReference>
<dbReference type="PROSITE" id="PS50106">
    <property type="entry name" value="PDZ"/>
    <property type="match status" value="1"/>
</dbReference>
<dbReference type="AlphaFoldDB" id="A0A5C5VYP3"/>
<evidence type="ECO:0000256" key="1">
    <source>
        <dbReference type="SAM" id="Phobius"/>
    </source>
</evidence>
<comment type="caution">
    <text evidence="3">The sequence shown here is derived from an EMBL/GenBank/DDBJ whole genome shotgun (WGS) entry which is preliminary data.</text>
</comment>
<sequence length="373" mass="41166">MAQKADQKCEVFVNHEPIPVRLSLVGIERNFPTLQQLETQTVRNILIVAAFVAATANIGWADEMLRLKLSMDEFGNCTVSVENTEEPLAKATEFKGDMVKSSRLPKSTIQKDQSGLVRLLHDFAEPDEFDVLFANVLGNSRNVRLDQRFKALTLTSTKGDDAIATYAYRFKPPFTVAYDRYPLADNTVLLSVISLGTPEDALYINLFSLDRSDDSSAKLGAFWIETKPNGQQNRTQLIDPFEFKLDKGVSKTFRLPLPNAKIKTPCFLSFKGRSSQHSVQEISGLLIEGQVTPLFGIGFDERRGVIFTKQIVKGSLAEKVGIQVGDVILSINGENPDDIQHASALLGKTVLGDTATLEIERAGKPSTISIKSE</sequence>
<gene>
    <name evidence="3" type="ORF">KOR42_46820</name>
</gene>
<dbReference type="InterPro" id="IPR001478">
    <property type="entry name" value="PDZ"/>
</dbReference>
<protein>
    <submittedName>
        <fullName evidence="3">PDZ domain (Also known as DHR or GLGF)</fullName>
    </submittedName>
</protein>
<keyword evidence="1" id="KW-0472">Membrane</keyword>
<feature type="transmembrane region" description="Helical" evidence="1">
    <location>
        <begin position="41"/>
        <end position="61"/>
    </location>
</feature>
<reference evidence="3 4" key="1">
    <citation type="submission" date="2019-02" db="EMBL/GenBank/DDBJ databases">
        <title>Deep-cultivation of Planctomycetes and their phenomic and genomic characterization uncovers novel biology.</title>
        <authorList>
            <person name="Wiegand S."/>
            <person name="Jogler M."/>
            <person name="Boedeker C."/>
            <person name="Pinto D."/>
            <person name="Vollmers J."/>
            <person name="Rivas-Marin E."/>
            <person name="Kohn T."/>
            <person name="Peeters S.H."/>
            <person name="Heuer A."/>
            <person name="Rast P."/>
            <person name="Oberbeckmann S."/>
            <person name="Bunk B."/>
            <person name="Jeske O."/>
            <person name="Meyerdierks A."/>
            <person name="Storesund J.E."/>
            <person name="Kallscheuer N."/>
            <person name="Luecker S."/>
            <person name="Lage O.M."/>
            <person name="Pohl T."/>
            <person name="Merkel B.J."/>
            <person name="Hornburger P."/>
            <person name="Mueller R.-W."/>
            <person name="Bruemmer F."/>
            <person name="Labrenz M."/>
            <person name="Spormann A.M."/>
            <person name="Op Den Camp H."/>
            <person name="Overmann J."/>
            <person name="Amann R."/>
            <person name="Jetten M.S.M."/>
            <person name="Mascher T."/>
            <person name="Medema M.H."/>
            <person name="Devos D.P."/>
            <person name="Kaster A.-K."/>
            <person name="Ovreas L."/>
            <person name="Rohde M."/>
            <person name="Galperin M.Y."/>
            <person name="Jogler C."/>
        </authorList>
    </citation>
    <scope>NUCLEOTIDE SEQUENCE [LARGE SCALE GENOMIC DNA]</scope>
    <source>
        <strain evidence="3 4">KOR42</strain>
    </source>
</reference>
<keyword evidence="1" id="KW-0812">Transmembrane</keyword>
<keyword evidence="1" id="KW-1133">Transmembrane helix</keyword>
<evidence type="ECO:0000259" key="2">
    <source>
        <dbReference type="PROSITE" id="PS50106"/>
    </source>
</evidence>
<dbReference type="SMART" id="SM00228">
    <property type="entry name" value="PDZ"/>
    <property type="match status" value="1"/>
</dbReference>
<dbReference type="InterPro" id="IPR041489">
    <property type="entry name" value="PDZ_6"/>
</dbReference>
<name>A0A5C5VYP3_9PLAN</name>
<evidence type="ECO:0000313" key="3">
    <source>
        <dbReference type="EMBL" id="TWT42632.1"/>
    </source>
</evidence>
<accession>A0A5C5VYP3</accession>
<dbReference type="Gene3D" id="2.30.42.10">
    <property type="match status" value="1"/>
</dbReference>
<dbReference type="InterPro" id="IPR036034">
    <property type="entry name" value="PDZ_sf"/>
</dbReference>
<feature type="domain" description="PDZ" evidence="2">
    <location>
        <begin position="288"/>
        <end position="363"/>
    </location>
</feature>